<evidence type="ECO:0000313" key="11">
    <source>
        <dbReference type="Proteomes" id="UP000199103"/>
    </source>
</evidence>
<keyword evidence="11" id="KW-1185">Reference proteome</keyword>
<evidence type="ECO:0000259" key="9">
    <source>
        <dbReference type="PROSITE" id="PS50929"/>
    </source>
</evidence>
<dbReference type="InterPro" id="IPR039421">
    <property type="entry name" value="Type_1_exporter"/>
</dbReference>
<evidence type="ECO:0000256" key="2">
    <source>
        <dbReference type="ARBA" id="ARBA00022692"/>
    </source>
</evidence>
<dbReference type="Proteomes" id="UP000199103">
    <property type="component" value="Chromosome I"/>
</dbReference>
<reference evidence="10 11" key="1">
    <citation type="submission" date="2016-10" db="EMBL/GenBank/DDBJ databases">
        <authorList>
            <person name="de Groot N.N."/>
        </authorList>
    </citation>
    <scope>NUCLEOTIDE SEQUENCE [LARGE SCALE GENOMIC DNA]</scope>
    <source>
        <strain evidence="10 11">DSM 21800</strain>
    </source>
</reference>
<dbReference type="PROSITE" id="PS50929">
    <property type="entry name" value="ABC_TM1F"/>
    <property type="match status" value="1"/>
</dbReference>
<dbReference type="GO" id="GO:0016887">
    <property type="term" value="F:ATP hydrolysis activity"/>
    <property type="evidence" value="ECO:0007669"/>
    <property type="project" value="InterPro"/>
</dbReference>
<feature type="transmembrane region" description="Helical" evidence="7">
    <location>
        <begin position="263"/>
        <end position="282"/>
    </location>
</feature>
<keyword evidence="5 7" id="KW-1133">Transmembrane helix</keyword>
<feature type="transmembrane region" description="Helical" evidence="7">
    <location>
        <begin position="288"/>
        <end position="311"/>
    </location>
</feature>
<sequence>MNDVPDDGDHHRGGAAWAALRSSAFAIGQAWRWTPGWLIKLIIVQLLAAITPAGQVVVVAWLVRVAADGFAAYLLPLLLLCALIGLSQVLGDLSRMTDQRIRNRLRRRYQDQLMRAIARMSPQQLADEQLSSLIQACRGALFDIGRLVVQVITAVAAVITAVSLCASVWVISPIAGILVVAALLPSLMIFGWQAAMQDRAFVPVARWQRRTDYRVEQLIGQRSATELATLGSGHQVAELADEGQQQADRLIDRILVLLTRGDLVGAATTAGLLAAALAGILAGGAGGAGVSAGILGVLAGLTATRGAGFAYGDLMAIAPKVGAFRRLVGAVPGAADRSDQQVVGDVATMEADDLTVTYPGAVHPALDGFSIRVERGRIIALVGANGAGKTTAVNALLGTVDCDRGTVCIDGTDLAGTTSAGRLAHFGLLTQEFGRYEFTVDQSVRLGRPDGVASEEEVWAALDSAHLADRIRELPDGLHTQLGPQFGGVGLSGGQWQRLALARIYLRGAGIWVLDEPTSAIDAEAEQQIFAELQRTKADRITIVVSHRAWTLKGMDRIYVLDGGRVVEQGGYEELLAARGRFAEIFSEQ</sequence>
<comment type="subcellular location">
    <subcellularLocation>
        <location evidence="1">Cell membrane</location>
        <topology evidence="1">Multi-pass membrane protein</topology>
    </subcellularLocation>
</comment>
<evidence type="ECO:0000313" key="10">
    <source>
        <dbReference type="EMBL" id="SDS89386.1"/>
    </source>
</evidence>
<protein>
    <submittedName>
        <fullName evidence="10">ATP-binding cassette, subfamily B</fullName>
    </submittedName>
</protein>
<dbReference type="GO" id="GO:0005886">
    <property type="term" value="C:plasma membrane"/>
    <property type="evidence" value="ECO:0007669"/>
    <property type="project" value="UniProtKB-SubCell"/>
</dbReference>
<keyword evidence="3" id="KW-0547">Nucleotide-binding</keyword>
<proteinExistence type="predicted"/>
<dbReference type="Gene3D" id="3.40.50.300">
    <property type="entry name" value="P-loop containing nucleotide triphosphate hydrolases"/>
    <property type="match status" value="1"/>
</dbReference>
<evidence type="ECO:0000256" key="4">
    <source>
        <dbReference type="ARBA" id="ARBA00022840"/>
    </source>
</evidence>
<name>A0A1H1VYQ9_9ACTN</name>
<dbReference type="EMBL" id="LT629772">
    <property type="protein sequence ID" value="SDS89386.1"/>
    <property type="molecule type" value="Genomic_DNA"/>
</dbReference>
<dbReference type="SMART" id="SM00382">
    <property type="entry name" value="AAA"/>
    <property type="match status" value="1"/>
</dbReference>
<organism evidence="10 11">
    <name type="scientific">Microlunatus soli</name>
    <dbReference type="NCBI Taxonomy" id="630515"/>
    <lineage>
        <taxon>Bacteria</taxon>
        <taxon>Bacillati</taxon>
        <taxon>Actinomycetota</taxon>
        <taxon>Actinomycetes</taxon>
        <taxon>Propionibacteriales</taxon>
        <taxon>Propionibacteriaceae</taxon>
        <taxon>Microlunatus</taxon>
    </lineage>
</organism>
<dbReference type="InterPro" id="IPR027417">
    <property type="entry name" value="P-loop_NTPase"/>
</dbReference>
<dbReference type="GO" id="GO:0005524">
    <property type="term" value="F:ATP binding"/>
    <property type="evidence" value="ECO:0007669"/>
    <property type="project" value="UniProtKB-KW"/>
</dbReference>
<dbReference type="SUPFAM" id="SSF52540">
    <property type="entry name" value="P-loop containing nucleoside triphosphate hydrolases"/>
    <property type="match status" value="1"/>
</dbReference>
<dbReference type="PROSITE" id="PS50893">
    <property type="entry name" value="ABC_TRANSPORTER_2"/>
    <property type="match status" value="1"/>
</dbReference>
<evidence type="ECO:0000256" key="1">
    <source>
        <dbReference type="ARBA" id="ARBA00004651"/>
    </source>
</evidence>
<evidence type="ECO:0000259" key="8">
    <source>
        <dbReference type="PROSITE" id="PS50893"/>
    </source>
</evidence>
<dbReference type="STRING" id="630515.SAMN04489812_3395"/>
<dbReference type="GO" id="GO:0034040">
    <property type="term" value="F:ATPase-coupled lipid transmembrane transporter activity"/>
    <property type="evidence" value="ECO:0007669"/>
    <property type="project" value="TreeGrafter"/>
</dbReference>
<feature type="transmembrane region" description="Helical" evidence="7">
    <location>
        <begin position="147"/>
        <end position="171"/>
    </location>
</feature>
<keyword evidence="2 7" id="KW-0812">Transmembrane</keyword>
<dbReference type="Gene3D" id="1.20.1560.10">
    <property type="entry name" value="ABC transporter type 1, transmembrane domain"/>
    <property type="match status" value="1"/>
</dbReference>
<feature type="domain" description="ABC transporter" evidence="8">
    <location>
        <begin position="349"/>
        <end position="588"/>
    </location>
</feature>
<dbReference type="OrthoDB" id="9806127at2"/>
<feature type="transmembrane region" description="Helical" evidence="7">
    <location>
        <begin position="70"/>
        <end position="90"/>
    </location>
</feature>
<evidence type="ECO:0000256" key="6">
    <source>
        <dbReference type="ARBA" id="ARBA00023136"/>
    </source>
</evidence>
<dbReference type="InterPro" id="IPR003439">
    <property type="entry name" value="ABC_transporter-like_ATP-bd"/>
</dbReference>
<gene>
    <name evidence="10" type="ORF">SAMN04489812_3395</name>
</gene>
<dbReference type="InterPro" id="IPR017871">
    <property type="entry name" value="ABC_transporter-like_CS"/>
</dbReference>
<evidence type="ECO:0000256" key="3">
    <source>
        <dbReference type="ARBA" id="ARBA00022741"/>
    </source>
</evidence>
<evidence type="ECO:0000256" key="7">
    <source>
        <dbReference type="SAM" id="Phobius"/>
    </source>
</evidence>
<dbReference type="PANTHER" id="PTHR24221:SF654">
    <property type="entry name" value="ATP-BINDING CASSETTE SUB-FAMILY B MEMBER 6"/>
    <property type="match status" value="1"/>
</dbReference>
<dbReference type="InterPro" id="IPR036640">
    <property type="entry name" value="ABC1_TM_sf"/>
</dbReference>
<dbReference type="Pfam" id="PF00005">
    <property type="entry name" value="ABC_tran"/>
    <property type="match status" value="1"/>
</dbReference>
<dbReference type="PANTHER" id="PTHR24221">
    <property type="entry name" value="ATP-BINDING CASSETTE SUB-FAMILY B"/>
    <property type="match status" value="1"/>
</dbReference>
<dbReference type="PROSITE" id="PS00211">
    <property type="entry name" value="ABC_TRANSPORTER_1"/>
    <property type="match status" value="1"/>
</dbReference>
<dbReference type="GO" id="GO:0140359">
    <property type="term" value="F:ABC-type transporter activity"/>
    <property type="evidence" value="ECO:0007669"/>
    <property type="project" value="InterPro"/>
</dbReference>
<accession>A0A1H1VYQ9</accession>
<dbReference type="InterPro" id="IPR003593">
    <property type="entry name" value="AAA+_ATPase"/>
</dbReference>
<feature type="transmembrane region" description="Helical" evidence="7">
    <location>
        <begin position="177"/>
        <end position="196"/>
    </location>
</feature>
<keyword evidence="4 10" id="KW-0067">ATP-binding</keyword>
<dbReference type="SUPFAM" id="SSF90123">
    <property type="entry name" value="ABC transporter transmembrane region"/>
    <property type="match status" value="1"/>
</dbReference>
<dbReference type="InterPro" id="IPR011527">
    <property type="entry name" value="ABC1_TM_dom"/>
</dbReference>
<dbReference type="AlphaFoldDB" id="A0A1H1VYQ9"/>
<feature type="domain" description="ABC transmembrane type-1" evidence="9">
    <location>
        <begin position="41"/>
        <end position="316"/>
    </location>
</feature>
<feature type="transmembrane region" description="Helical" evidence="7">
    <location>
        <begin position="41"/>
        <end position="64"/>
    </location>
</feature>
<evidence type="ECO:0000256" key="5">
    <source>
        <dbReference type="ARBA" id="ARBA00022989"/>
    </source>
</evidence>
<dbReference type="RefSeq" id="WP_091526682.1">
    <property type="nucleotide sequence ID" value="NZ_LT629772.1"/>
</dbReference>
<keyword evidence="6 7" id="KW-0472">Membrane</keyword>